<sequence length="291" mass="33227">MKIVFSGSTSDTGNRVLRKLVEKFGSDALTCLIRPTSDTRYVEQLQVRTVTGDVTQPETLKQILNPSVRYLDMTHPKHYHKSLEAVVNSGIERAYFVTTTGIFSKYNQFSQIYKDNEAKIKASGIVYTILRPSMIYGSMQDKNMHRLIQFLDRYPVFPLFGAGKSLMQPVYGEDLADGIVAAINQSTTEYQEYNLAGPTPISYEEIVNTILFKLQRQVLKINVNTKLAGTVTKWVHRFPGFPITEEQVLRLQEDKTFEIFKSRKDLGFNPRSFYEGIGLEIEEMRSLGVIR</sequence>
<dbReference type="InterPro" id="IPR016040">
    <property type="entry name" value="NAD(P)-bd_dom"/>
</dbReference>
<dbReference type="EMBL" id="JAMXFA010000007">
    <property type="protein sequence ID" value="MCT7977399.1"/>
    <property type="molecule type" value="Genomic_DNA"/>
</dbReference>
<dbReference type="Gene3D" id="3.40.50.720">
    <property type="entry name" value="NAD(P)-binding Rossmann-like Domain"/>
    <property type="match status" value="1"/>
</dbReference>
<evidence type="ECO:0000313" key="2">
    <source>
        <dbReference type="EMBL" id="MCT7977399.1"/>
    </source>
</evidence>
<gene>
    <name evidence="2" type="ORF">NG792_06750</name>
</gene>
<accession>A0ABT2N6C8</accession>
<evidence type="ECO:0000313" key="3">
    <source>
        <dbReference type="Proteomes" id="UP001525961"/>
    </source>
</evidence>
<proteinExistence type="predicted"/>
<feature type="domain" description="NAD(P)-binding" evidence="1">
    <location>
        <begin position="7"/>
        <end position="136"/>
    </location>
</feature>
<organism evidence="2 3">
    <name type="scientific">Laspinema olomoucense D3b</name>
    <dbReference type="NCBI Taxonomy" id="2953688"/>
    <lineage>
        <taxon>Bacteria</taxon>
        <taxon>Bacillati</taxon>
        <taxon>Cyanobacteriota</taxon>
        <taxon>Cyanophyceae</taxon>
        <taxon>Oscillatoriophycideae</taxon>
        <taxon>Oscillatoriales</taxon>
        <taxon>Laspinemataceae</taxon>
        <taxon>Laspinema</taxon>
        <taxon>Laspinema olomoucense</taxon>
    </lineage>
</organism>
<evidence type="ECO:0000259" key="1">
    <source>
        <dbReference type="Pfam" id="PF13460"/>
    </source>
</evidence>
<dbReference type="InterPro" id="IPR036291">
    <property type="entry name" value="NAD(P)-bd_dom_sf"/>
</dbReference>
<protein>
    <submittedName>
        <fullName evidence="2">NAD-dependent epimerase/dehydratase family protein</fullName>
    </submittedName>
</protein>
<dbReference type="RefSeq" id="WP_261196585.1">
    <property type="nucleotide sequence ID" value="NZ_JAMXFA010000007.1"/>
</dbReference>
<dbReference type="Proteomes" id="UP001525961">
    <property type="component" value="Unassembled WGS sequence"/>
</dbReference>
<dbReference type="PANTHER" id="PTHR12126:SF11">
    <property type="entry name" value="NADH DEHYDROGENASE [UBIQUINONE] 1 ALPHA SUBCOMPLEX SUBUNIT 9, MITOCHONDRIAL"/>
    <property type="match status" value="1"/>
</dbReference>
<dbReference type="Pfam" id="PF13460">
    <property type="entry name" value="NAD_binding_10"/>
    <property type="match status" value="1"/>
</dbReference>
<comment type="caution">
    <text evidence="2">The sequence shown here is derived from an EMBL/GenBank/DDBJ whole genome shotgun (WGS) entry which is preliminary data.</text>
</comment>
<dbReference type="SUPFAM" id="SSF51735">
    <property type="entry name" value="NAD(P)-binding Rossmann-fold domains"/>
    <property type="match status" value="1"/>
</dbReference>
<dbReference type="InterPro" id="IPR051207">
    <property type="entry name" value="ComplexI_NDUFA9_subunit"/>
</dbReference>
<keyword evidence="3" id="KW-1185">Reference proteome</keyword>
<reference evidence="2 3" key="1">
    <citation type="journal article" date="2022" name="Front. Microbiol.">
        <title>High genomic differentiation and limited gene flow indicate recent cryptic speciation within the genus Laspinema (cyanobacteria).</title>
        <authorList>
            <person name="Stanojkovic A."/>
            <person name="Skoupy S."/>
            <person name="Skaloud P."/>
            <person name="Dvorak P."/>
        </authorList>
    </citation>
    <scope>NUCLEOTIDE SEQUENCE [LARGE SCALE GENOMIC DNA]</scope>
    <source>
        <strain evidence="2 3">D3b</strain>
    </source>
</reference>
<dbReference type="PANTHER" id="PTHR12126">
    <property type="entry name" value="NADH-UBIQUINONE OXIDOREDUCTASE 39 KDA SUBUNIT-RELATED"/>
    <property type="match status" value="1"/>
</dbReference>
<name>A0ABT2N6C8_9CYAN</name>